<keyword evidence="4" id="KW-1185">Reference proteome</keyword>
<dbReference type="RefSeq" id="WP_016482756.1">
    <property type="nucleotide sequence ID" value="NC_021487.1"/>
</dbReference>
<dbReference type="HOGENOM" id="CLU_2407944_0_0_0"/>
<evidence type="ECO:0000313" key="3">
    <source>
        <dbReference type="EMBL" id="CCW35217.1"/>
    </source>
</evidence>
<proteinExistence type="predicted"/>
<dbReference type="InParanoid" id="S0EU69"/>
<dbReference type="PATRIC" id="fig|1303518.3.peg.1431"/>
<reference evidence="4" key="1">
    <citation type="submission" date="2013-03" db="EMBL/GenBank/DDBJ databases">
        <title>Genome sequence of Chthonomonas calidirosea, the first sequenced genome from the Armatimonadetes phylum (formally candidate division OP10).</title>
        <authorList>
            <person name="Lee K.C.Y."/>
            <person name="Morgan X.C."/>
            <person name="Dunfield P.F."/>
            <person name="Tamas I."/>
            <person name="Houghton K.M."/>
            <person name="Vyssotski M."/>
            <person name="Ryan J.L.J."/>
            <person name="Lagutin K."/>
            <person name="McDonald I.R."/>
            <person name="Stott M.B."/>
        </authorList>
    </citation>
    <scope>NUCLEOTIDE SEQUENCE [LARGE SCALE GENOMIC DNA]</scope>
    <source>
        <strain evidence="4">DSM 23976 / ICMP 18418 / T49</strain>
    </source>
</reference>
<dbReference type="KEGG" id="ccz:CCALI_01400"/>
<evidence type="ECO:0000256" key="2">
    <source>
        <dbReference type="SAM" id="Phobius"/>
    </source>
</evidence>
<organism evidence="3 4">
    <name type="scientific">Chthonomonas calidirosea (strain DSM 23976 / ICMP 18418 / T49)</name>
    <dbReference type="NCBI Taxonomy" id="1303518"/>
    <lineage>
        <taxon>Bacteria</taxon>
        <taxon>Bacillati</taxon>
        <taxon>Armatimonadota</taxon>
        <taxon>Chthonomonadia</taxon>
        <taxon>Chthonomonadales</taxon>
        <taxon>Chthonomonadaceae</taxon>
        <taxon>Chthonomonas</taxon>
    </lineage>
</organism>
<sequence>MTSTEPITVAMATVSLISGIGAAVATLIRQANRLALLEERVGGVQSEMRAEQARNEQRDQTLSELNARLARIEEKLDIAIRYRRRSGRYQAF</sequence>
<protein>
    <submittedName>
        <fullName evidence="3">Uncharacterized protein</fullName>
    </submittedName>
</protein>
<keyword evidence="2" id="KW-1133">Transmembrane helix</keyword>
<feature type="transmembrane region" description="Helical" evidence="2">
    <location>
        <begin position="6"/>
        <end position="28"/>
    </location>
</feature>
<gene>
    <name evidence="3" type="ORF">CCALI_01400</name>
</gene>
<accession>S0EU69</accession>
<feature type="coiled-coil region" evidence="1">
    <location>
        <begin position="55"/>
        <end position="82"/>
    </location>
</feature>
<name>S0EU69_CHTCT</name>
<dbReference type="Proteomes" id="UP000014227">
    <property type="component" value="Chromosome I"/>
</dbReference>
<keyword evidence="1" id="KW-0175">Coiled coil</keyword>
<dbReference type="EMBL" id="HF951689">
    <property type="protein sequence ID" value="CCW35217.1"/>
    <property type="molecule type" value="Genomic_DNA"/>
</dbReference>
<dbReference type="STRING" id="454171.CP488_02696"/>
<evidence type="ECO:0000313" key="4">
    <source>
        <dbReference type="Proteomes" id="UP000014227"/>
    </source>
</evidence>
<dbReference type="AlphaFoldDB" id="S0EU69"/>
<keyword evidence="2" id="KW-0812">Transmembrane</keyword>
<keyword evidence="2" id="KW-0472">Membrane</keyword>
<evidence type="ECO:0000256" key="1">
    <source>
        <dbReference type="SAM" id="Coils"/>
    </source>
</evidence>